<keyword evidence="3" id="KW-1185">Reference proteome</keyword>
<name>A0ABP7NF08_9MICO</name>
<dbReference type="EMBL" id="BAABCP010000001">
    <property type="protein sequence ID" value="GAA3943356.1"/>
    <property type="molecule type" value="Genomic_DNA"/>
</dbReference>
<comment type="caution">
    <text evidence="2">The sequence shown here is derived from an EMBL/GenBank/DDBJ whole genome shotgun (WGS) entry which is preliminary data.</text>
</comment>
<sequence>MGEGRRIRLPLAGAEQLPENCPLEGGPASAYPGAEQPPNAKRHDQSDALSTICL</sequence>
<accession>A0ABP7NF08</accession>
<gene>
    <name evidence="2" type="ORF">GCM10022383_21510</name>
</gene>
<reference evidence="3" key="1">
    <citation type="journal article" date="2019" name="Int. J. Syst. Evol. Microbiol.">
        <title>The Global Catalogue of Microorganisms (GCM) 10K type strain sequencing project: providing services to taxonomists for standard genome sequencing and annotation.</title>
        <authorList>
            <consortium name="The Broad Institute Genomics Platform"/>
            <consortium name="The Broad Institute Genome Sequencing Center for Infectious Disease"/>
            <person name="Wu L."/>
            <person name="Ma J."/>
        </authorList>
    </citation>
    <scope>NUCLEOTIDE SEQUENCE [LARGE SCALE GENOMIC DNA]</scope>
    <source>
        <strain evidence="3">JCM 17024</strain>
    </source>
</reference>
<feature type="region of interest" description="Disordered" evidence="1">
    <location>
        <begin position="1"/>
        <end position="54"/>
    </location>
</feature>
<organism evidence="2 3">
    <name type="scientific">Microbacterium soli</name>
    <dbReference type="NCBI Taxonomy" id="446075"/>
    <lineage>
        <taxon>Bacteria</taxon>
        <taxon>Bacillati</taxon>
        <taxon>Actinomycetota</taxon>
        <taxon>Actinomycetes</taxon>
        <taxon>Micrococcales</taxon>
        <taxon>Microbacteriaceae</taxon>
        <taxon>Microbacterium</taxon>
    </lineage>
</organism>
<protein>
    <submittedName>
        <fullName evidence="2">Uncharacterized protein</fullName>
    </submittedName>
</protein>
<proteinExistence type="predicted"/>
<evidence type="ECO:0000256" key="1">
    <source>
        <dbReference type="SAM" id="MobiDB-lite"/>
    </source>
</evidence>
<evidence type="ECO:0000313" key="2">
    <source>
        <dbReference type="EMBL" id="GAA3943356.1"/>
    </source>
</evidence>
<evidence type="ECO:0000313" key="3">
    <source>
        <dbReference type="Proteomes" id="UP001501591"/>
    </source>
</evidence>
<dbReference type="Proteomes" id="UP001501591">
    <property type="component" value="Unassembled WGS sequence"/>
</dbReference>